<dbReference type="InterPro" id="IPR011006">
    <property type="entry name" value="CheY-like_superfamily"/>
</dbReference>
<dbReference type="Proteomes" id="UP001620262">
    <property type="component" value="Unassembled WGS sequence"/>
</dbReference>
<reference evidence="1 2" key="1">
    <citation type="submission" date="2024-11" db="EMBL/GenBank/DDBJ databases">
        <title>The Natural Products Discovery Center: Release of the First 8490 Sequenced Strains for Exploring Actinobacteria Biosynthetic Diversity.</title>
        <authorList>
            <person name="Kalkreuter E."/>
            <person name="Kautsar S.A."/>
            <person name="Yang D."/>
            <person name="Bader C.D."/>
            <person name="Teijaro C.N."/>
            <person name="Fluegel L."/>
            <person name="Davis C.M."/>
            <person name="Simpson J.R."/>
            <person name="Lauterbach L."/>
            <person name="Steele A.D."/>
            <person name="Gui C."/>
            <person name="Meng S."/>
            <person name="Li G."/>
            <person name="Viehrig K."/>
            <person name="Ye F."/>
            <person name="Su P."/>
            <person name="Kiefer A.F."/>
            <person name="Nichols A."/>
            <person name="Cepeda A.J."/>
            <person name="Yan W."/>
            <person name="Fan B."/>
            <person name="Jiang Y."/>
            <person name="Adhikari A."/>
            <person name="Zheng C.-J."/>
            <person name="Schuster L."/>
            <person name="Cowan T.M."/>
            <person name="Smanski M.J."/>
            <person name="Chevrette M.G."/>
            <person name="De Carvalho L.P.S."/>
            <person name="Shen B."/>
        </authorList>
    </citation>
    <scope>NUCLEOTIDE SEQUENCE [LARGE SCALE GENOMIC DNA]</scope>
    <source>
        <strain evidence="1 2">NPDC078403</strain>
    </source>
</reference>
<evidence type="ECO:0000313" key="2">
    <source>
        <dbReference type="Proteomes" id="UP001620262"/>
    </source>
</evidence>
<dbReference type="RefSeq" id="WP_404675049.1">
    <property type="nucleotide sequence ID" value="NZ_JBJDOT010000007.1"/>
</dbReference>
<keyword evidence="2" id="KW-1185">Reference proteome</keyword>
<evidence type="ECO:0008006" key="3">
    <source>
        <dbReference type="Google" id="ProtNLM"/>
    </source>
</evidence>
<organism evidence="1 2">
    <name type="scientific">Pseudoalteromonas rhizosphaerae</name>
    <dbReference type="NCBI Taxonomy" id="2518973"/>
    <lineage>
        <taxon>Bacteria</taxon>
        <taxon>Pseudomonadati</taxon>
        <taxon>Pseudomonadota</taxon>
        <taxon>Gammaproteobacteria</taxon>
        <taxon>Alteromonadales</taxon>
        <taxon>Pseudoalteromonadaceae</taxon>
        <taxon>Pseudoalteromonas</taxon>
    </lineage>
</organism>
<sequence>MKILLIEDNREKAEQISSSILSFKCNITESQIDLVDNKAEAIELITTKNYSHIILDMSLPIHKNDQLDIKHLAGKDILIFMRHKRLFIPTIVLTQHDVFGQQDTFIGLNNLREELTTRFRKFLNAVLFWDNSQQCQNELESFIGGVEND</sequence>
<comment type="caution">
    <text evidence="1">The sequence shown here is derived from an EMBL/GenBank/DDBJ whole genome shotgun (WGS) entry which is preliminary data.</text>
</comment>
<proteinExistence type="predicted"/>
<protein>
    <recommendedName>
        <fullName evidence="3">Response regulator</fullName>
    </recommendedName>
</protein>
<name>A0ABW8KUV9_9GAMM</name>
<dbReference type="SUPFAM" id="SSF52172">
    <property type="entry name" value="CheY-like"/>
    <property type="match status" value="1"/>
</dbReference>
<accession>A0ABW8KUV9</accession>
<dbReference type="Gene3D" id="3.40.50.2300">
    <property type="match status" value="1"/>
</dbReference>
<evidence type="ECO:0000313" key="1">
    <source>
        <dbReference type="EMBL" id="MFK3863598.1"/>
    </source>
</evidence>
<dbReference type="EMBL" id="JBJDOT010000007">
    <property type="protein sequence ID" value="MFK3863598.1"/>
    <property type="molecule type" value="Genomic_DNA"/>
</dbReference>
<gene>
    <name evidence="1" type="ORF">ACI2JU_06865</name>
</gene>